<organism evidence="8">
    <name type="scientific">Naegleria gruberi</name>
    <name type="common">Amoeba</name>
    <dbReference type="NCBI Taxonomy" id="5762"/>
    <lineage>
        <taxon>Eukaryota</taxon>
        <taxon>Discoba</taxon>
        <taxon>Heterolobosea</taxon>
        <taxon>Tetramitia</taxon>
        <taxon>Eutetramitia</taxon>
        <taxon>Vahlkampfiidae</taxon>
        <taxon>Naegleria</taxon>
    </lineage>
</organism>
<dbReference type="GO" id="GO:0033550">
    <property type="term" value="F:MAP kinase tyrosine phosphatase activity"/>
    <property type="evidence" value="ECO:0007669"/>
    <property type="project" value="TreeGrafter"/>
</dbReference>
<dbReference type="InterPro" id="IPR029021">
    <property type="entry name" value="Prot-tyrosine_phosphatase-like"/>
</dbReference>
<dbReference type="EC" id="3.1.3.48" evidence="2"/>
<evidence type="ECO:0000313" key="8">
    <source>
        <dbReference type="Proteomes" id="UP000006671"/>
    </source>
</evidence>
<keyword evidence="8" id="KW-1185">Reference proteome</keyword>
<dbReference type="EMBL" id="GG738889">
    <property type="protein sequence ID" value="EFC40883.1"/>
    <property type="molecule type" value="Genomic_DNA"/>
</dbReference>
<keyword evidence="3" id="KW-0378">Hydrolase</keyword>
<dbReference type="PROSITE" id="PS00383">
    <property type="entry name" value="TYR_PHOSPHATASE_1"/>
    <property type="match status" value="1"/>
</dbReference>
<dbReference type="GO" id="GO:0043409">
    <property type="term" value="P:negative regulation of MAPK cascade"/>
    <property type="evidence" value="ECO:0007669"/>
    <property type="project" value="TreeGrafter"/>
</dbReference>
<evidence type="ECO:0000313" key="7">
    <source>
        <dbReference type="EMBL" id="EFC40883.1"/>
    </source>
</evidence>
<dbReference type="InterPro" id="IPR000340">
    <property type="entry name" value="Dual-sp_phosphatase_cat-dom"/>
</dbReference>
<dbReference type="PANTHER" id="PTHR10159">
    <property type="entry name" value="DUAL SPECIFICITY PROTEIN PHOSPHATASE"/>
    <property type="match status" value="1"/>
</dbReference>
<dbReference type="GeneID" id="8855601"/>
<dbReference type="InterPro" id="IPR016130">
    <property type="entry name" value="Tyr_Pase_AS"/>
</dbReference>
<protein>
    <recommendedName>
        <fullName evidence="2">protein-tyrosine-phosphatase</fullName>
        <ecNumber evidence="2">3.1.3.48</ecNumber>
    </recommendedName>
</protein>
<dbReference type="OrthoDB" id="165342at2759"/>
<dbReference type="GO" id="GO:0005737">
    <property type="term" value="C:cytoplasm"/>
    <property type="evidence" value="ECO:0007669"/>
    <property type="project" value="TreeGrafter"/>
</dbReference>
<reference evidence="7 8" key="1">
    <citation type="journal article" date="2010" name="Cell">
        <title>The genome of Naegleria gruberi illuminates early eukaryotic versatility.</title>
        <authorList>
            <person name="Fritz-Laylin L.K."/>
            <person name="Prochnik S.E."/>
            <person name="Ginger M.L."/>
            <person name="Dacks J.B."/>
            <person name="Carpenter M.L."/>
            <person name="Field M.C."/>
            <person name="Kuo A."/>
            <person name="Paredez A."/>
            <person name="Chapman J."/>
            <person name="Pham J."/>
            <person name="Shu S."/>
            <person name="Neupane R."/>
            <person name="Cipriano M."/>
            <person name="Mancuso J."/>
            <person name="Tu H."/>
            <person name="Salamov A."/>
            <person name="Lindquist E."/>
            <person name="Shapiro H."/>
            <person name="Lucas S."/>
            <person name="Grigoriev I.V."/>
            <person name="Cande W.Z."/>
            <person name="Fulton C."/>
            <person name="Rokhsar D.S."/>
            <person name="Dawson S.C."/>
        </authorList>
    </citation>
    <scope>NUCLEOTIDE SEQUENCE [LARGE SCALE GENOMIC DNA]</scope>
    <source>
        <strain evidence="7 8">NEG-M</strain>
    </source>
</reference>
<dbReference type="SUPFAM" id="SSF52799">
    <property type="entry name" value="(Phosphotyrosine protein) phosphatases II"/>
    <property type="match status" value="1"/>
</dbReference>
<dbReference type="InterPro" id="IPR020422">
    <property type="entry name" value="TYR_PHOSPHATASE_DUAL_dom"/>
</dbReference>
<sequence length="105" mass="11865">MASARRVLDMETLNIGSIVNCTCEVPNYYENHEEIAVKYMKVEIDDNAYQDISKHFDATFEFISNSIENEGKAVLVHCQAGISRSSTIVIAYLMRKLDISLKDGK</sequence>
<comment type="similarity">
    <text evidence="1">Belongs to the protein-tyrosine phosphatase family. Non-receptor class dual specificity subfamily.</text>
</comment>
<dbReference type="InterPro" id="IPR000387">
    <property type="entry name" value="Tyr_Pase_dom"/>
</dbReference>
<dbReference type="VEuPathDB" id="AmoebaDB:NAEGRDRAFT_71250"/>
<dbReference type="KEGG" id="ngr:NAEGRDRAFT_71250"/>
<dbReference type="PANTHER" id="PTHR10159:SF519">
    <property type="entry name" value="DUAL SPECIFICITY PROTEIN PHOSPHATASE MPK3"/>
    <property type="match status" value="1"/>
</dbReference>
<name>D2VQJ7_NAEGR</name>
<keyword evidence="4" id="KW-0904">Protein phosphatase</keyword>
<dbReference type="eggNOG" id="KOG1716">
    <property type="taxonomic scope" value="Eukaryota"/>
</dbReference>
<evidence type="ECO:0000259" key="5">
    <source>
        <dbReference type="PROSITE" id="PS50054"/>
    </source>
</evidence>
<dbReference type="Proteomes" id="UP000006671">
    <property type="component" value="Unassembled WGS sequence"/>
</dbReference>
<dbReference type="RefSeq" id="XP_002673627.1">
    <property type="nucleotide sequence ID" value="XM_002673581.1"/>
</dbReference>
<gene>
    <name evidence="7" type="ORF">NAEGRDRAFT_71250</name>
</gene>
<dbReference type="STRING" id="5762.D2VQJ7"/>
<dbReference type="PROSITE" id="PS50056">
    <property type="entry name" value="TYR_PHOSPHATASE_2"/>
    <property type="match status" value="1"/>
</dbReference>
<dbReference type="PROSITE" id="PS50054">
    <property type="entry name" value="TYR_PHOSPHATASE_DUAL"/>
    <property type="match status" value="1"/>
</dbReference>
<evidence type="ECO:0000256" key="4">
    <source>
        <dbReference type="ARBA" id="ARBA00022912"/>
    </source>
</evidence>
<evidence type="ECO:0000256" key="1">
    <source>
        <dbReference type="ARBA" id="ARBA00008601"/>
    </source>
</evidence>
<dbReference type="FunCoup" id="D2VQJ7">
    <property type="interactions" value="127"/>
</dbReference>
<dbReference type="GO" id="GO:0017017">
    <property type="term" value="F:MAP kinase tyrosine/serine/threonine phosphatase activity"/>
    <property type="evidence" value="ECO:0007669"/>
    <property type="project" value="TreeGrafter"/>
</dbReference>
<evidence type="ECO:0000259" key="6">
    <source>
        <dbReference type="PROSITE" id="PS50056"/>
    </source>
</evidence>
<feature type="domain" description="Tyrosine-protein phosphatase" evidence="5">
    <location>
        <begin position="1"/>
        <end position="105"/>
    </location>
</feature>
<dbReference type="InParanoid" id="D2VQJ7"/>
<accession>D2VQJ7</accession>
<dbReference type="AlphaFoldDB" id="D2VQJ7"/>
<evidence type="ECO:0000256" key="3">
    <source>
        <dbReference type="ARBA" id="ARBA00022801"/>
    </source>
</evidence>
<dbReference type="Gene3D" id="3.90.190.10">
    <property type="entry name" value="Protein tyrosine phosphatase superfamily"/>
    <property type="match status" value="1"/>
</dbReference>
<feature type="domain" description="Tyrosine specific protein phosphatases" evidence="6">
    <location>
        <begin position="54"/>
        <end position="105"/>
    </location>
</feature>
<dbReference type="Pfam" id="PF00782">
    <property type="entry name" value="DSPc"/>
    <property type="match status" value="1"/>
</dbReference>
<evidence type="ECO:0000256" key="2">
    <source>
        <dbReference type="ARBA" id="ARBA00013064"/>
    </source>
</evidence>
<dbReference type="CDD" id="cd14498">
    <property type="entry name" value="DSP"/>
    <property type="match status" value="1"/>
</dbReference>
<dbReference type="GO" id="GO:0008330">
    <property type="term" value="F:protein tyrosine/threonine phosphatase activity"/>
    <property type="evidence" value="ECO:0007669"/>
    <property type="project" value="TreeGrafter"/>
</dbReference>
<proteinExistence type="inferred from homology"/>
<dbReference type="SMART" id="SM00195">
    <property type="entry name" value="DSPc"/>
    <property type="match status" value="1"/>
</dbReference>